<feature type="domain" description="Presequence protease mitochondrial-type C-terminal" evidence="1">
    <location>
        <begin position="106"/>
        <end position="235"/>
    </location>
</feature>
<dbReference type="Pfam" id="PF22516">
    <property type="entry name" value="PreP_C"/>
    <property type="match status" value="1"/>
</dbReference>
<gene>
    <name evidence="2" type="primary">CYM1_2</name>
    <name evidence="2" type="ORF">BGW38_010308</name>
</gene>
<dbReference type="GO" id="GO:0046872">
    <property type="term" value="F:metal ion binding"/>
    <property type="evidence" value="ECO:0007669"/>
    <property type="project" value="InterPro"/>
</dbReference>
<dbReference type="FunFam" id="3.30.830.10:FF:000013">
    <property type="entry name" value="Mitochondrial presequence protease"/>
    <property type="match status" value="1"/>
</dbReference>
<proteinExistence type="predicted"/>
<dbReference type="InterPro" id="IPR055130">
    <property type="entry name" value="PreP_C"/>
</dbReference>
<dbReference type="GO" id="GO:0005759">
    <property type="term" value="C:mitochondrial matrix"/>
    <property type="evidence" value="ECO:0007669"/>
    <property type="project" value="TreeGrafter"/>
</dbReference>
<dbReference type="EMBL" id="JAABOA010000820">
    <property type="protein sequence ID" value="KAF9583074.1"/>
    <property type="molecule type" value="Genomic_DNA"/>
</dbReference>
<comment type="caution">
    <text evidence="2">The sequence shown here is derived from an EMBL/GenBank/DDBJ whole genome shotgun (WGS) entry which is preliminary data.</text>
</comment>
<dbReference type="PANTHER" id="PTHR43016">
    <property type="entry name" value="PRESEQUENCE PROTEASE"/>
    <property type="match status" value="1"/>
</dbReference>
<sequence>MSQVQFMNALSQKEDLNEVSQKLKDIARLAIKRSNLRLAVTCGDDQVSRNEGIVGKFISHLDSSPSIGDIAQTHFTPSYRNSFFPLPYGINFTAQCLRGVPYTHEDGSKLQILASLMSNLYLHREIREKNGAYGGGAGYSSTGGVFSFYSYRDPSPQKTLSTYKDSVRWALDRTDFTDQELAEAKLSLFQRMDTPVSAAEEGMVLFTEGITDEMRQKRREQLLAVSSADVKDVASRYLLDKESSHCILGDQE</sequence>
<dbReference type="GO" id="GO:0016485">
    <property type="term" value="P:protein processing"/>
    <property type="evidence" value="ECO:0007669"/>
    <property type="project" value="TreeGrafter"/>
</dbReference>
<keyword evidence="2" id="KW-0645">Protease</keyword>
<organism evidence="2 3">
    <name type="scientific">Lunasporangiospora selenospora</name>
    <dbReference type="NCBI Taxonomy" id="979761"/>
    <lineage>
        <taxon>Eukaryota</taxon>
        <taxon>Fungi</taxon>
        <taxon>Fungi incertae sedis</taxon>
        <taxon>Mucoromycota</taxon>
        <taxon>Mortierellomycotina</taxon>
        <taxon>Mortierellomycetes</taxon>
        <taxon>Mortierellales</taxon>
        <taxon>Mortierellaceae</taxon>
        <taxon>Lunasporangiospora</taxon>
    </lineage>
</organism>
<dbReference type="OrthoDB" id="2399498at2759"/>
<dbReference type="InterPro" id="IPR011249">
    <property type="entry name" value="Metalloenz_LuxS/M16"/>
</dbReference>
<keyword evidence="2" id="KW-0378">Hydrolase</keyword>
<name>A0A9P6KEY8_9FUNG</name>
<accession>A0A9P6KEY8</accession>
<dbReference type="GO" id="GO:0004222">
    <property type="term" value="F:metalloendopeptidase activity"/>
    <property type="evidence" value="ECO:0007669"/>
    <property type="project" value="TreeGrafter"/>
</dbReference>
<evidence type="ECO:0000313" key="3">
    <source>
        <dbReference type="Proteomes" id="UP000780801"/>
    </source>
</evidence>
<dbReference type="Gene3D" id="3.30.830.10">
    <property type="entry name" value="Metalloenzyme, LuxS/M16 peptidase-like"/>
    <property type="match status" value="1"/>
</dbReference>
<dbReference type="AlphaFoldDB" id="A0A9P6KEY8"/>
<keyword evidence="3" id="KW-1185">Reference proteome</keyword>
<evidence type="ECO:0000313" key="2">
    <source>
        <dbReference type="EMBL" id="KAF9583074.1"/>
    </source>
</evidence>
<evidence type="ECO:0000259" key="1">
    <source>
        <dbReference type="Pfam" id="PF22516"/>
    </source>
</evidence>
<dbReference type="SUPFAM" id="SSF63411">
    <property type="entry name" value="LuxS/MPP-like metallohydrolase"/>
    <property type="match status" value="2"/>
</dbReference>
<protein>
    <submittedName>
        <fullName evidence="2">Mitochondrial presequence protease</fullName>
    </submittedName>
</protein>
<dbReference type="Proteomes" id="UP000780801">
    <property type="component" value="Unassembled WGS sequence"/>
</dbReference>
<reference evidence="2" key="1">
    <citation type="journal article" date="2020" name="Fungal Divers.">
        <title>Resolving the Mortierellaceae phylogeny through synthesis of multi-gene phylogenetics and phylogenomics.</title>
        <authorList>
            <person name="Vandepol N."/>
            <person name="Liber J."/>
            <person name="Desiro A."/>
            <person name="Na H."/>
            <person name="Kennedy M."/>
            <person name="Barry K."/>
            <person name="Grigoriev I.V."/>
            <person name="Miller A.N."/>
            <person name="O'Donnell K."/>
            <person name="Stajich J.E."/>
            <person name="Bonito G."/>
        </authorList>
    </citation>
    <scope>NUCLEOTIDE SEQUENCE</scope>
    <source>
        <strain evidence="2">KOD1015</strain>
    </source>
</reference>
<dbReference type="PANTHER" id="PTHR43016:SF13">
    <property type="entry name" value="PRESEQUENCE PROTEASE, MITOCHONDRIAL"/>
    <property type="match status" value="1"/>
</dbReference>